<name>A0A819CHU7_9BILA</name>
<dbReference type="Proteomes" id="UP000663881">
    <property type="component" value="Unassembled WGS sequence"/>
</dbReference>
<dbReference type="CDD" id="cd20261">
    <property type="entry name" value="Complex1_LYR_LYRM1"/>
    <property type="match status" value="1"/>
</dbReference>
<dbReference type="InterPro" id="IPR040330">
    <property type="entry name" value="LYRM1"/>
</dbReference>
<dbReference type="Proteomes" id="UP000663891">
    <property type="component" value="Unassembled WGS sequence"/>
</dbReference>
<dbReference type="AlphaFoldDB" id="A0A819CHU7"/>
<dbReference type="EMBL" id="CAJNON010000044">
    <property type="protein sequence ID" value="CAF0857984.1"/>
    <property type="molecule type" value="Genomic_DNA"/>
</dbReference>
<reference evidence="5" key="1">
    <citation type="submission" date="2021-02" db="EMBL/GenBank/DDBJ databases">
        <authorList>
            <person name="Nowell W R."/>
        </authorList>
    </citation>
    <scope>NUCLEOTIDE SEQUENCE</scope>
</reference>
<dbReference type="InterPro" id="IPR008011">
    <property type="entry name" value="Complex1_LYR_dom"/>
</dbReference>
<dbReference type="Pfam" id="PF05347">
    <property type="entry name" value="Complex1_LYR"/>
    <property type="match status" value="1"/>
</dbReference>
<dbReference type="EMBL" id="CAJOBB010001098">
    <property type="protein sequence ID" value="CAF3808254.1"/>
    <property type="molecule type" value="Genomic_DNA"/>
</dbReference>
<gene>
    <name evidence="3" type="ORF">IZO911_LOCUS7759</name>
    <name evidence="5" type="ORF">KXQ929_LOCUS17464</name>
    <name evidence="6" type="ORF">OKA104_LOCUS33360</name>
    <name evidence="4" type="ORF">VCS650_LOCUS7035</name>
</gene>
<evidence type="ECO:0000313" key="5">
    <source>
        <dbReference type="EMBL" id="CAF3808254.1"/>
    </source>
</evidence>
<dbReference type="GO" id="GO:0005739">
    <property type="term" value="C:mitochondrion"/>
    <property type="evidence" value="ECO:0007669"/>
    <property type="project" value="TreeGrafter"/>
</dbReference>
<dbReference type="Proteomes" id="UP000663868">
    <property type="component" value="Unassembled WGS sequence"/>
</dbReference>
<dbReference type="EMBL" id="CAJNOE010000051">
    <property type="protein sequence ID" value="CAF0816555.1"/>
    <property type="molecule type" value="Genomic_DNA"/>
</dbReference>
<evidence type="ECO:0000313" key="3">
    <source>
        <dbReference type="EMBL" id="CAF0816555.1"/>
    </source>
</evidence>
<comment type="caution">
    <text evidence="5">The sequence shown here is derived from an EMBL/GenBank/DDBJ whole genome shotgun (WGS) entry which is preliminary data.</text>
</comment>
<evidence type="ECO:0000259" key="2">
    <source>
        <dbReference type="Pfam" id="PF05347"/>
    </source>
</evidence>
<comment type="similarity">
    <text evidence="1">Belongs to the complex I LYR family.</text>
</comment>
<protein>
    <recommendedName>
        <fullName evidence="2">Complex 1 LYR protein domain-containing protein</fullName>
    </recommendedName>
</protein>
<organism evidence="5 7">
    <name type="scientific">Adineta steineri</name>
    <dbReference type="NCBI Taxonomy" id="433720"/>
    <lineage>
        <taxon>Eukaryota</taxon>
        <taxon>Metazoa</taxon>
        <taxon>Spiralia</taxon>
        <taxon>Gnathifera</taxon>
        <taxon>Rotifera</taxon>
        <taxon>Eurotatoria</taxon>
        <taxon>Bdelloidea</taxon>
        <taxon>Adinetida</taxon>
        <taxon>Adinetidae</taxon>
        <taxon>Adineta</taxon>
    </lineage>
</organism>
<dbReference type="PANTHER" id="PTHR14273">
    <property type="entry name" value="LYR MOTIF-CONTAINING PROTEIN 1"/>
    <property type="match status" value="1"/>
</dbReference>
<evidence type="ECO:0000313" key="4">
    <source>
        <dbReference type="EMBL" id="CAF0857984.1"/>
    </source>
</evidence>
<dbReference type="PANTHER" id="PTHR14273:SF0">
    <property type="entry name" value="LYR MOTIF-CONTAINING PROTEIN 1"/>
    <property type="match status" value="1"/>
</dbReference>
<dbReference type="OrthoDB" id="275715at2759"/>
<evidence type="ECO:0000313" key="7">
    <source>
        <dbReference type="Proteomes" id="UP000663868"/>
    </source>
</evidence>
<feature type="domain" description="Complex 1 LYR protein" evidence="2">
    <location>
        <begin position="9"/>
        <end position="72"/>
    </location>
</feature>
<accession>A0A819CHU7</accession>
<sequence>MINNLTRFRVLQLYKRIIKLSHSWQSINHPLKTSEEQLYIRNEARELFRKNQHVNNLNEIEEHIREGEARIELACHYKNPYPRPVNLPTYSLPPNHNRIRFKSEYEIEDISRPIYLKSYETKEDIPDTEEQLKTDKS</sequence>
<evidence type="ECO:0000313" key="6">
    <source>
        <dbReference type="EMBL" id="CAF4060619.1"/>
    </source>
</evidence>
<proteinExistence type="inferred from homology"/>
<evidence type="ECO:0000256" key="1">
    <source>
        <dbReference type="ARBA" id="ARBA00009508"/>
    </source>
</evidence>
<dbReference type="Proteomes" id="UP000663860">
    <property type="component" value="Unassembled WGS sequence"/>
</dbReference>
<dbReference type="EMBL" id="CAJOAY010004227">
    <property type="protein sequence ID" value="CAF4060619.1"/>
    <property type="molecule type" value="Genomic_DNA"/>
</dbReference>
<dbReference type="InterPro" id="IPR045294">
    <property type="entry name" value="Complex1_LYR_LYRM1"/>
</dbReference>